<proteinExistence type="predicted"/>
<dbReference type="EMBL" id="CP001575">
    <property type="protein sequence ID" value="ACO69186.1"/>
    <property type="molecule type" value="Genomic_DNA"/>
</dbReference>
<dbReference type="PANTHER" id="PTHR28630:SF23">
    <property type="entry name" value="THIOREDOXIN SUPERFAMILY PROTEIN"/>
    <property type="match status" value="1"/>
</dbReference>
<accession>C1FG32</accession>
<evidence type="ECO:0000313" key="2">
    <source>
        <dbReference type="Proteomes" id="UP000002009"/>
    </source>
</evidence>
<sequence length="193" mass="21329">MTWRGLRDLQKTLGRKSRGYVFVFCWEHASELAKLKPQFDEAGVLLAVVAVGTPEGAQAFSKALPFPKECLFVDPDRKAYSALNFHGDLDGSEGLFFDPKVMEGVKRLFFTKVTGERIKERGLMEPEGRAKMKEVMKNFVMIAPPQPRDAVQQGGTAVFKGNSLVYLRADEATADHAPVSEVMAAAECPECTI</sequence>
<evidence type="ECO:0000313" key="1">
    <source>
        <dbReference type="EMBL" id="ACO69186.1"/>
    </source>
</evidence>
<name>C1FG32_MICCC</name>
<gene>
    <name evidence="1" type="ORF">MICPUN_60719</name>
</gene>
<dbReference type="InParanoid" id="C1FG32"/>
<dbReference type="KEGG" id="mis:MICPUN_60719"/>
<dbReference type="InterPro" id="IPR036249">
    <property type="entry name" value="Thioredoxin-like_sf"/>
</dbReference>
<dbReference type="AlphaFoldDB" id="C1FG32"/>
<organism evidence="1 2">
    <name type="scientific">Micromonas commoda (strain RCC299 / NOUM17 / CCMP2709)</name>
    <name type="common">Picoplanktonic green alga</name>
    <dbReference type="NCBI Taxonomy" id="296587"/>
    <lineage>
        <taxon>Eukaryota</taxon>
        <taxon>Viridiplantae</taxon>
        <taxon>Chlorophyta</taxon>
        <taxon>Mamiellophyceae</taxon>
        <taxon>Mamiellales</taxon>
        <taxon>Mamiellaceae</taxon>
        <taxon>Micromonas</taxon>
    </lineage>
</organism>
<reference evidence="1 2" key="1">
    <citation type="journal article" date="2009" name="Science">
        <title>Green evolution and dynamic adaptations revealed by genomes of the marine picoeukaryotes Micromonas.</title>
        <authorList>
            <person name="Worden A.Z."/>
            <person name="Lee J.H."/>
            <person name="Mock T."/>
            <person name="Rouze P."/>
            <person name="Simmons M.P."/>
            <person name="Aerts A.L."/>
            <person name="Allen A.E."/>
            <person name="Cuvelier M.L."/>
            <person name="Derelle E."/>
            <person name="Everett M.V."/>
            <person name="Foulon E."/>
            <person name="Grimwood J."/>
            <person name="Gundlach H."/>
            <person name="Henrissat B."/>
            <person name="Napoli C."/>
            <person name="McDonald S.M."/>
            <person name="Parker M.S."/>
            <person name="Rombauts S."/>
            <person name="Salamov A."/>
            <person name="Von Dassow P."/>
            <person name="Badger J.H."/>
            <person name="Coutinho P.M."/>
            <person name="Demir E."/>
            <person name="Dubchak I."/>
            <person name="Gentemann C."/>
            <person name="Eikrem W."/>
            <person name="Gready J.E."/>
            <person name="John U."/>
            <person name="Lanier W."/>
            <person name="Lindquist E.A."/>
            <person name="Lucas S."/>
            <person name="Mayer K.F."/>
            <person name="Moreau H."/>
            <person name="Not F."/>
            <person name="Otillar R."/>
            <person name="Panaud O."/>
            <person name="Pangilinan J."/>
            <person name="Paulsen I."/>
            <person name="Piegu B."/>
            <person name="Poliakov A."/>
            <person name="Robbens S."/>
            <person name="Schmutz J."/>
            <person name="Toulza E."/>
            <person name="Wyss T."/>
            <person name="Zelensky A."/>
            <person name="Zhou K."/>
            <person name="Armbrust E.V."/>
            <person name="Bhattacharya D."/>
            <person name="Goodenough U.W."/>
            <person name="Van de Peer Y."/>
            <person name="Grigoriev I.V."/>
        </authorList>
    </citation>
    <scope>NUCLEOTIDE SEQUENCE [LARGE SCALE GENOMIC DNA]</scope>
    <source>
        <strain evidence="2">RCC299 / NOUM17</strain>
    </source>
</reference>
<dbReference type="OrthoDB" id="40334at2759"/>
<dbReference type="PANTHER" id="PTHR28630">
    <property type="match status" value="1"/>
</dbReference>
<dbReference type="eggNOG" id="KOG4498">
    <property type="taxonomic scope" value="Eukaryota"/>
</dbReference>
<dbReference type="OMA" id="WEHASEL"/>
<dbReference type="Pfam" id="PF13911">
    <property type="entry name" value="AhpC-TSA_2"/>
    <property type="match status" value="1"/>
</dbReference>
<dbReference type="Proteomes" id="UP000002009">
    <property type="component" value="Chromosome 8"/>
</dbReference>
<dbReference type="FunCoup" id="C1FG32">
    <property type="interactions" value="279"/>
</dbReference>
<dbReference type="GeneID" id="8245852"/>
<dbReference type="RefSeq" id="XP_002507928.1">
    <property type="nucleotide sequence ID" value="XM_002507882.1"/>
</dbReference>
<keyword evidence="2" id="KW-1185">Reference proteome</keyword>
<protein>
    <submittedName>
        <fullName evidence="1">Uncharacterized protein</fullName>
    </submittedName>
</protein>
<dbReference type="InterPro" id="IPR032801">
    <property type="entry name" value="PXL2A/B/C"/>
</dbReference>
<dbReference type="STRING" id="296587.C1FG32"/>
<dbReference type="Gene3D" id="3.40.30.10">
    <property type="entry name" value="Glutaredoxin"/>
    <property type="match status" value="1"/>
</dbReference>
<dbReference type="GO" id="GO:0009507">
    <property type="term" value="C:chloroplast"/>
    <property type="evidence" value="ECO:0007669"/>
    <property type="project" value="TreeGrafter"/>
</dbReference>
<dbReference type="SUPFAM" id="SSF52833">
    <property type="entry name" value="Thioredoxin-like"/>
    <property type="match status" value="1"/>
</dbReference>